<evidence type="ECO:0000256" key="1">
    <source>
        <dbReference type="SAM" id="MobiDB-lite"/>
    </source>
</evidence>
<feature type="region of interest" description="Disordered" evidence="1">
    <location>
        <begin position="41"/>
        <end position="60"/>
    </location>
</feature>
<name>A0A0S4VJC0_RALSL</name>
<reference evidence="2" key="1">
    <citation type="submission" date="2015-10" db="EMBL/GenBank/DDBJ databases">
        <authorList>
            <person name="Gilbert D.G."/>
        </authorList>
    </citation>
    <scope>NUCLEOTIDE SEQUENCE</scope>
    <source>
        <strain evidence="2">Phyl III-seqv23</strain>
    </source>
</reference>
<proteinExistence type="predicted"/>
<organism evidence="2">
    <name type="scientific">Ralstonia solanacearum</name>
    <name type="common">Pseudomonas solanacearum</name>
    <dbReference type="NCBI Taxonomy" id="305"/>
    <lineage>
        <taxon>Bacteria</taxon>
        <taxon>Pseudomonadati</taxon>
        <taxon>Pseudomonadota</taxon>
        <taxon>Betaproteobacteria</taxon>
        <taxon>Burkholderiales</taxon>
        <taxon>Burkholderiaceae</taxon>
        <taxon>Ralstonia</taxon>
        <taxon>Ralstonia solanacearum species complex</taxon>
    </lineage>
</organism>
<dbReference type="AlphaFoldDB" id="A0A0S4VJC0"/>
<evidence type="ECO:0000313" key="2">
    <source>
        <dbReference type="EMBL" id="CUV34643.1"/>
    </source>
</evidence>
<accession>A0A0S4VJC0</accession>
<sequence>MRVHNQKVELTTGKSLSNHARLQTRIAPHFSAVTLASWDGSRNTDSAKRIQNRPASAGQL</sequence>
<dbReference type="EMBL" id="LN899825">
    <property type="protein sequence ID" value="CUV34643.1"/>
    <property type="molecule type" value="Genomic_DNA"/>
</dbReference>
<protein>
    <submittedName>
        <fullName evidence="2">Uncharacterized protein</fullName>
    </submittedName>
</protein>
<gene>
    <name evidence="2" type="ORF">TD1301_v1_980025</name>
</gene>